<reference evidence="2" key="1">
    <citation type="submission" date="2011-12" db="EMBL/GenBank/DDBJ databases">
        <authorList>
            <consortium name="The Broad Institute Genome Sequencing Platform"/>
            <person name="Russ C."/>
            <person name="Tyler B."/>
            <person name="Panabieres F."/>
            <person name="Shan W."/>
            <person name="Tripathy S."/>
            <person name="Grunwald N."/>
            <person name="Machado M."/>
            <person name="Young S.K."/>
            <person name="Zeng Q."/>
            <person name="Gargeya S."/>
            <person name="Fitzgerald M."/>
            <person name="Haas B."/>
            <person name="Abouelleil A."/>
            <person name="Alvarado L."/>
            <person name="Arachchi H.M."/>
            <person name="Berlin A."/>
            <person name="Chapman S.B."/>
            <person name="Gearin G."/>
            <person name="Goldberg J."/>
            <person name="Griggs A."/>
            <person name="Gujja S."/>
            <person name="Hansen M."/>
            <person name="Heiman D."/>
            <person name="Howarth C."/>
            <person name="Larimer J."/>
            <person name="Lui A."/>
            <person name="MacDonald P.J.P."/>
            <person name="McCowen C."/>
            <person name="Montmayeur A."/>
            <person name="Murphy C."/>
            <person name="Neiman D."/>
            <person name="Pearson M."/>
            <person name="Priest M."/>
            <person name="Roberts A."/>
            <person name="Saif S."/>
            <person name="Shea T."/>
            <person name="Sisk P."/>
            <person name="Stolte C."/>
            <person name="Sykes S."/>
            <person name="Wortman J."/>
            <person name="Nusbaum C."/>
            <person name="Birren B."/>
        </authorList>
    </citation>
    <scope>NUCLEOTIDE SEQUENCE [LARGE SCALE GENOMIC DNA]</scope>
    <source>
        <strain evidence="2">INRA-310</strain>
    </source>
</reference>
<reference evidence="1 2" key="2">
    <citation type="submission" date="2013-11" db="EMBL/GenBank/DDBJ databases">
        <title>The Genome Sequence of Phytophthora parasitica INRA-310.</title>
        <authorList>
            <consortium name="The Broad Institute Genomics Platform"/>
            <person name="Russ C."/>
            <person name="Tyler B."/>
            <person name="Panabieres F."/>
            <person name="Shan W."/>
            <person name="Tripathy S."/>
            <person name="Grunwald N."/>
            <person name="Machado M."/>
            <person name="Johnson C.S."/>
            <person name="Arredondo F."/>
            <person name="Hong C."/>
            <person name="Coffey M."/>
            <person name="Young S.K."/>
            <person name="Zeng Q."/>
            <person name="Gargeya S."/>
            <person name="Fitzgerald M."/>
            <person name="Abouelleil A."/>
            <person name="Alvarado L."/>
            <person name="Chapman S.B."/>
            <person name="Gainer-Dewar J."/>
            <person name="Goldberg J."/>
            <person name="Griggs A."/>
            <person name="Gujja S."/>
            <person name="Hansen M."/>
            <person name="Howarth C."/>
            <person name="Imamovic A."/>
            <person name="Ireland A."/>
            <person name="Larimer J."/>
            <person name="McCowan C."/>
            <person name="Murphy C."/>
            <person name="Pearson M."/>
            <person name="Poon T.W."/>
            <person name="Priest M."/>
            <person name="Roberts A."/>
            <person name="Saif S."/>
            <person name="Shea T."/>
            <person name="Sykes S."/>
            <person name="Wortman J."/>
            <person name="Nusbaum C."/>
            <person name="Birren B."/>
        </authorList>
    </citation>
    <scope>NUCLEOTIDE SEQUENCE [LARGE SCALE GENOMIC DNA]</scope>
    <source>
        <strain evidence="1 2">INRA-310</strain>
    </source>
</reference>
<evidence type="ECO:0000313" key="1">
    <source>
        <dbReference type="EMBL" id="ETN14271.1"/>
    </source>
</evidence>
<sequence>MDVAVMTFKDAFRAWHQASILNLSWRPVRGAARAPS</sequence>
<organism evidence="1 2">
    <name type="scientific">Phytophthora nicotianae (strain INRA-310)</name>
    <name type="common">Phytophthora parasitica</name>
    <dbReference type="NCBI Taxonomy" id="761204"/>
    <lineage>
        <taxon>Eukaryota</taxon>
        <taxon>Sar</taxon>
        <taxon>Stramenopiles</taxon>
        <taxon>Oomycota</taxon>
        <taxon>Peronosporomycetes</taxon>
        <taxon>Peronosporales</taxon>
        <taxon>Peronosporaceae</taxon>
        <taxon>Phytophthora</taxon>
    </lineage>
</organism>
<accession>W2QMW0</accession>
<dbReference type="VEuPathDB" id="FungiDB:PPTG_22216"/>
<gene>
    <name evidence="1" type="ORF">PPTG_22216</name>
</gene>
<dbReference type="Proteomes" id="UP000018817">
    <property type="component" value="Unassembled WGS sequence"/>
</dbReference>
<dbReference type="AlphaFoldDB" id="W2QMW0"/>
<dbReference type="RefSeq" id="XP_008900635.1">
    <property type="nucleotide sequence ID" value="XM_008902387.1"/>
</dbReference>
<dbReference type="GeneID" id="20190815"/>
<proteinExistence type="predicted"/>
<name>W2QMW0_PHYN3</name>
<dbReference type="EMBL" id="KI669573">
    <property type="protein sequence ID" value="ETN14271.1"/>
    <property type="molecule type" value="Genomic_DNA"/>
</dbReference>
<protein>
    <submittedName>
        <fullName evidence="1">Uncharacterized protein</fullName>
    </submittedName>
</protein>
<evidence type="ECO:0000313" key="2">
    <source>
        <dbReference type="Proteomes" id="UP000018817"/>
    </source>
</evidence>